<evidence type="ECO:0000313" key="9">
    <source>
        <dbReference type="EMBL" id="GAX28042.1"/>
    </source>
</evidence>
<sequence length="426" mass="46947">MFLFLLLGHVSCLASSHFVVVSTNKNGGHETVYALDSAAKRSTPPPPTLRSKFRAVFLPTGPTPPGYLSFSALNALQDLSTQLRGVLATQRILEGLGVGRADATATSAILNFLVRDGCGMFATLVFTATAASKFAGDVKRWRLLADIMVDIGITLEILAAQVPPQFFLLLLSLGNMCKAVCGVAAGACGGTINLHWASCGSDIADIQAKFGAQHAVTASVGLMVAALTTQSLAHVPMRQLWTGYWILTVLHIWINRKCMRMMAFKGLNTVRLRLLLKHYRLESNRPLPTPQQMAQTEPLLFLPTRQTVPAIEYGVSFHHVAHKMGHEEVALRQILQQAKRPYWIFVAQPQCIMVVLQKGISPTDQAKAYFHATLLAQKIKEDKDLEDREVDVQWNHFSQQCVQAGWDLTKTELQTHGYHIEIQAAK</sequence>
<comment type="caution">
    <text evidence="9">The sequence shown here is derived from an EMBL/GenBank/DDBJ whole genome shotgun (WGS) entry which is preliminary data.</text>
</comment>
<dbReference type="Pfam" id="PF04884">
    <property type="entry name" value="UVB_sens_prot"/>
    <property type="match status" value="1"/>
</dbReference>
<keyword evidence="5" id="KW-0472">Membrane</keyword>
<evidence type="ECO:0000256" key="4">
    <source>
        <dbReference type="ARBA" id="ARBA00022989"/>
    </source>
</evidence>
<keyword evidence="6" id="KW-0732">Signal</keyword>
<keyword evidence="3" id="KW-0812">Transmembrane</keyword>
<feature type="signal peptide" evidence="6">
    <location>
        <begin position="1"/>
        <end position="16"/>
    </location>
</feature>
<evidence type="ECO:0000313" key="10">
    <source>
        <dbReference type="Proteomes" id="UP000198406"/>
    </source>
</evidence>
<dbReference type="PANTHER" id="PTHR12770">
    <property type="entry name" value="RUS1 FAMILY PROTEIN C16ORF58"/>
    <property type="match status" value="1"/>
</dbReference>
<evidence type="ECO:0000259" key="8">
    <source>
        <dbReference type="Pfam" id="PF24160"/>
    </source>
</evidence>
<comment type="similarity">
    <text evidence="2">Belongs to the RUS1 family.</text>
</comment>
<dbReference type="PANTHER" id="PTHR12770:SF31">
    <property type="entry name" value="RUS FAMILY MEMBER 1"/>
    <property type="match status" value="1"/>
</dbReference>
<evidence type="ECO:0000259" key="7">
    <source>
        <dbReference type="Pfam" id="PF04884"/>
    </source>
</evidence>
<evidence type="ECO:0008006" key="11">
    <source>
        <dbReference type="Google" id="ProtNLM"/>
    </source>
</evidence>
<evidence type="ECO:0000256" key="2">
    <source>
        <dbReference type="ARBA" id="ARBA00007558"/>
    </source>
</evidence>
<protein>
    <recommendedName>
        <fullName evidence="11">DUF647 domain-containing protein</fullName>
    </recommendedName>
</protein>
<dbReference type="EMBL" id="BDSP01000264">
    <property type="protein sequence ID" value="GAX28042.1"/>
    <property type="molecule type" value="Genomic_DNA"/>
</dbReference>
<evidence type="ECO:0000256" key="6">
    <source>
        <dbReference type="SAM" id="SignalP"/>
    </source>
</evidence>
<keyword evidence="4" id="KW-1133">Transmembrane helix</keyword>
<evidence type="ECO:0000256" key="1">
    <source>
        <dbReference type="ARBA" id="ARBA00004370"/>
    </source>
</evidence>
<proteinExistence type="inferred from homology"/>
<evidence type="ECO:0000256" key="3">
    <source>
        <dbReference type="ARBA" id="ARBA00022692"/>
    </source>
</evidence>
<dbReference type="GO" id="GO:0016020">
    <property type="term" value="C:membrane"/>
    <property type="evidence" value="ECO:0007669"/>
    <property type="project" value="UniProtKB-SubCell"/>
</dbReference>
<dbReference type="Proteomes" id="UP000198406">
    <property type="component" value="Unassembled WGS sequence"/>
</dbReference>
<dbReference type="AlphaFoldDB" id="A0A1Z5KPK6"/>
<accession>A0A1Z5KPK6</accession>
<dbReference type="InterPro" id="IPR055412">
    <property type="entry name" value="UVB_sens_C"/>
</dbReference>
<dbReference type="OrthoDB" id="364779at2759"/>
<dbReference type="InterPro" id="IPR006968">
    <property type="entry name" value="RUS_fam"/>
</dbReference>
<dbReference type="InParanoid" id="A0A1Z5KPK6"/>
<feature type="domain" description="Protein root UVB sensitive/RUS" evidence="7">
    <location>
        <begin position="49"/>
        <end position="280"/>
    </location>
</feature>
<evidence type="ECO:0000256" key="5">
    <source>
        <dbReference type="ARBA" id="ARBA00023136"/>
    </source>
</evidence>
<name>A0A1Z5KPK6_FISSO</name>
<comment type="subcellular location">
    <subcellularLocation>
        <location evidence="1">Membrane</location>
    </subcellularLocation>
</comment>
<keyword evidence="10" id="KW-1185">Reference proteome</keyword>
<feature type="domain" description="Root UVB sensitive protein C-terminal" evidence="8">
    <location>
        <begin position="288"/>
        <end position="382"/>
    </location>
</feature>
<dbReference type="InterPro" id="IPR054549">
    <property type="entry name" value="UVB_sens_RUS_dom"/>
</dbReference>
<organism evidence="9 10">
    <name type="scientific">Fistulifera solaris</name>
    <name type="common">Oleaginous diatom</name>
    <dbReference type="NCBI Taxonomy" id="1519565"/>
    <lineage>
        <taxon>Eukaryota</taxon>
        <taxon>Sar</taxon>
        <taxon>Stramenopiles</taxon>
        <taxon>Ochrophyta</taxon>
        <taxon>Bacillariophyta</taxon>
        <taxon>Bacillariophyceae</taxon>
        <taxon>Bacillariophycidae</taxon>
        <taxon>Naviculales</taxon>
        <taxon>Naviculaceae</taxon>
        <taxon>Fistulifera</taxon>
    </lineage>
</organism>
<feature type="chain" id="PRO_5012080195" description="DUF647 domain-containing protein" evidence="6">
    <location>
        <begin position="17"/>
        <end position="426"/>
    </location>
</feature>
<dbReference type="Pfam" id="PF24160">
    <property type="entry name" value="UVB_sens_C"/>
    <property type="match status" value="1"/>
</dbReference>
<reference evidence="9 10" key="1">
    <citation type="journal article" date="2015" name="Plant Cell">
        <title>Oil accumulation by the oleaginous diatom Fistulifera solaris as revealed by the genome and transcriptome.</title>
        <authorList>
            <person name="Tanaka T."/>
            <person name="Maeda Y."/>
            <person name="Veluchamy A."/>
            <person name="Tanaka M."/>
            <person name="Abida H."/>
            <person name="Marechal E."/>
            <person name="Bowler C."/>
            <person name="Muto M."/>
            <person name="Sunaga Y."/>
            <person name="Tanaka M."/>
            <person name="Yoshino T."/>
            <person name="Taniguchi T."/>
            <person name="Fukuda Y."/>
            <person name="Nemoto M."/>
            <person name="Matsumoto M."/>
            <person name="Wong P.S."/>
            <person name="Aburatani S."/>
            <person name="Fujibuchi W."/>
        </authorList>
    </citation>
    <scope>NUCLEOTIDE SEQUENCE [LARGE SCALE GENOMIC DNA]</scope>
    <source>
        <strain evidence="9 10">JPCC DA0580</strain>
    </source>
</reference>
<gene>
    <name evidence="9" type="ORF">FisN_2Hh140</name>
</gene>